<feature type="domain" description="YopX protein" evidence="1">
    <location>
        <begin position="10"/>
        <end position="140"/>
    </location>
</feature>
<dbReference type="NCBIfam" id="TIGR01671">
    <property type="entry name" value="phage_TIGR01671"/>
    <property type="match status" value="1"/>
</dbReference>
<proteinExistence type="predicted"/>
<evidence type="ECO:0000259" key="1">
    <source>
        <dbReference type="Pfam" id="PF09643"/>
    </source>
</evidence>
<dbReference type="Proteomes" id="UP000004001">
    <property type="component" value="Unassembled WGS sequence"/>
</dbReference>
<accession>D1VXG7</accession>
<dbReference type="RefSeq" id="WP_008122567.1">
    <property type="nucleotide sequence ID" value="NZ_ADEF01000013.1"/>
</dbReference>
<gene>
    <name evidence="2" type="ORF">HMPREF9019_0903</name>
</gene>
<dbReference type="SUPFAM" id="SSF159006">
    <property type="entry name" value="YopX-like"/>
    <property type="match status" value="1"/>
</dbReference>
<dbReference type="Pfam" id="PF09643">
    <property type="entry name" value="YopX"/>
    <property type="match status" value="1"/>
</dbReference>
<dbReference type="EMBL" id="ADEF01000013">
    <property type="protein sequence ID" value="EFA98127.1"/>
    <property type="molecule type" value="Genomic_DNA"/>
</dbReference>
<sequence length="146" mass="17040">MTMAKREILFRGWNKKNKKWIYGYYFAYRGYHFISPDDKVNPLDTYEDYVIDADTVGQYTGLKDAKGTKIFEGDILGGDILGGDGRTHVIQYNEENSRFEAARKLSPERSQLSWLFQFDINQDWIDEHKKVVIGNVHENPLPIKTE</sequence>
<comment type="caution">
    <text evidence="2">The sequence shown here is derived from an EMBL/GenBank/DDBJ whole genome shotgun (WGS) entry which is preliminary data.</text>
</comment>
<evidence type="ECO:0000313" key="3">
    <source>
        <dbReference type="Proteomes" id="UP000004001"/>
    </source>
</evidence>
<protein>
    <recommendedName>
        <fullName evidence="1">YopX protein domain-containing protein</fullName>
    </recommendedName>
</protein>
<dbReference type="InterPro" id="IPR023385">
    <property type="entry name" value="YopX-like_C"/>
</dbReference>
<name>D1VXG7_9BACT</name>
<dbReference type="InterPro" id="IPR010024">
    <property type="entry name" value="CHP16711"/>
</dbReference>
<reference evidence="2 3" key="1">
    <citation type="submission" date="2009-12" db="EMBL/GenBank/DDBJ databases">
        <title>Genome Sequence of Prevotella timonensis CRIS 5C-B1.</title>
        <authorList>
            <person name="Durkin A.S."/>
            <person name="Madupu R."/>
            <person name="Torralba M."/>
            <person name="Methe B."/>
            <person name="Sutton G."/>
            <person name="Strausberg R.L."/>
            <person name="Nelson K.E."/>
        </authorList>
    </citation>
    <scope>NUCLEOTIDE SEQUENCE [LARGE SCALE GENOMIC DNA]</scope>
    <source>
        <strain evidence="2 3">CRIS 5C-B1</strain>
    </source>
</reference>
<keyword evidence="3" id="KW-1185">Reference proteome</keyword>
<dbReference type="InterPro" id="IPR019096">
    <property type="entry name" value="YopX_protein"/>
</dbReference>
<dbReference type="Gene3D" id="2.30.30.290">
    <property type="entry name" value="YopX-like domains"/>
    <property type="match status" value="1"/>
</dbReference>
<dbReference type="eggNOG" id="ENOG5033ART">
    <property type="taxonomic scope" value="Bacteria"/>
</dbReference>
<organism evidence="2 3">
    <name type="scientific">Hoylesella timonensis CRIS 5C-B1</name>
    <dbReference type="NCBI Taxonomy" id="679189"/>
    <lineage>
        <taxon>Bacteria</taxon>
        <taxon>Pseudomonadati</taxon>
        <taxon>Bacteroidota</taxon>
        <taxon>Bacteroidia</taxon>
        <taxon>Bacteroidales</taxon>
        <taxon>Prevotellaceae</taxon>
        <taxon>Hoylesella</taxon>
    </lineage>
</organism>
<evidence type="ECO:0000313" key="2">
    <source>
        <dbReference type="EMBL" id="EFA98127.1"/>
    </source>
</evidence>
<dbReference type="AlphaFoldDB" id="D1VXG7"/>